<keyword evidence="1" id="KW-0418">Kinase</keyword>
<organism evidence="1 2">
    <name type="scientific">Vitis vinifera</name>
    <name type="common">Grape</name>
    <dbReference type="NCBI Taxonomy" id="29760"/>
    <lineage>
        <taxon>Eukaryota</taxon>
        <taxon>Viridiplantae</taxon>
        <taxon>Streptophyta</taxon>
        <taxon>Embryophyta</taxon>
        <taxon>Tracheophyta</taxon>
        <taxon>Spermatophyta</taxon>
        <taxon>Magnoliopsida</taxon>
        <taxon>eudicotyledons</taxon>
        <taxon>Gunneridae</taxon>
        <taxon>Pentapetalae</taxon>
        <taxon>rosids</taxon>
        <taxon>Vitales</taxon>
        <taxon>Vitaceae</taxon>
        <taxon>Viteae</taxon>
        <taxon>Vitis</taxon>
    </lineage>
</organism>
<reference evidence="1 2" key="1">
    <citation type="journal article" date="2018" name="PLoS Genet.">
        <title>Population sequencing reveals clonal diversity and ancestral inbreeding in the grapevine cultivar Chardonnay.</title>
        <authorList>
            <person name="Roach M.J."/>
            <person name="Johnson D.L."/>
            <person name="Bohlmann J."/>
            <person name="van Vuuren H.J."/>
            <person name="Jones S.J."/>
            <person name="Pretorius I.S."/>
            <person name="Schmidt S.A."/>
            <person name="Borneman A.R."/>
        </authorList>
    </citation>
    <scope>NUCLEOTIDE SEQUENCE [LARGE SCALE GENOMIC DNA]</scope>
    <source>
        <strain evidence="2">cv. Chardonnay</strain>
        <tissue evidence="1">Leaf</tissue>
    </source>
</reference>
<evidence type="ECO:0000313" key="1">
    <source>
        <dbReference type="EMBL" id="RVW83573.1"/>
    </source>
</evidence>
<evidence type="ECO:0000313" key="2">
    <source>
        <dbReference type="Proteomes" id="UP000288805"/>
    </source>
</evidence>
<proteinExistence type="predicted"/>
<dbReference type="GO" id="GO:0016301">
    <property type="term" value="F:kinase activity"/>
    <property type="evidence" value="ECO:0007669"/>
    <property type="project" value="UniProtKB-KW"/>
</dbReference>
<keyword evidence="1" id="KW-0808">Transferase</keyword>
<protein>
    <submittedName>
        <fullName evidence="1">Wall-associated receptor kinase 5</fullName>
    </submittedName>
</protein>
<keyword evidence="1" id="KW-0675">Receptor</keyword>
<dbReference type="PANTHER" id="PTHR33491">
    <property type="entry name" value="OSJNBA0016N04.9 PROTEIN"/>
    <property type="match status" value="1"/>
</dbReference>
<dbReference type="EMBL" id="QGNW01000225">
    <property type="protein sequence ID" value="RVW83573.1"/>
    <property type="molecule type" value="Genomic_DNA"/>
</dbReference>
<accession>A0A438HGH9</accession>
<dbReference type="Proteomes" id="UP000288805">
    <property type="component" value="Unassembled WGS sequence"/>
</dbReference>
<comment type="caution">
    <text evidence="1">The sequence shown here is derived from an EMBL/GenBank/DDBJ whole genome shotgun (WGS) entry which is preliminary data.</text>
</comment>
<name>A0A438HGH9_VITVI</name>
<sequence length="219" mass="24349">MWEGISSLYYPFGIGNVKCARDDKFLLHCNNGQPWLLDSIPHEGKKILPFSGGIDLRDSPFMFNTRNQFVLLGCNITALITEDQEYRRGCYSFCDGPGQQVESSCSGIGCCQFSIDNQLDHLNLTIFRMNDSPLPNDKFCLNAFLTTKSAFNIAGANLSALPNYLEPSEVILDWVAGNETCQAARNCSGTYACGENTDCLDSTNGPGYRCYCKLVNWLR</sequence>
<gene>
    <name evidence="1" type="primary">WAK5_16</name>
    <name evidence="1" type="ORF">CK203_039320</name>
</gene>
<dbReference type="AlphaFoldDB" id="A0A438HGH9"/>